<dbReference type="RefSeq" id="WP_344729683.1">
    <property type="nucleotide sequence ID" value="NZ_BAAAUS010000063.1"/>
</dbReference>
<evidence type="ECO:0000313" key="1">
    <source>
        <dbReference type="EMBL" id="MFD1518502.1"/>
    </source>
</evidence>
<sequence length="157" mass="17332">MTTTVTQAPDIFGPQWAQAVREAVDADPSEELRASKLPTYWEWIEKVRAEYDATWVLSDAELPAALGGGPAHLLLQWQKGRCVRGAVVDAAEAAGADYVLAAPHEVWRELVGGANAGQLVMYRRIRLERGNVLRFFRGIYFVVEALDALGRVPARVD</sequence>
<reference evidence="2" key="1">
    <citation type="journal article" date="2019" name="Int. J. Syst. Evol. Microbiol.">
        <title>The Global Catalogue of Microorganisms (GCM) 10K type strain sequencing project: providing services to taxonomists for standard genome sequencing and annotation.</title>
        <authorList>
            <consortium name="The Broad Institute Genomics Platform"/>
            <consortium name="The Broad Institute Genome Sequencing Center for Infectious Disease"/>
            <person name="Wu L."/>
            <person name="Ma J."/>
        </authorList>
    </citation>
    <scope>NUCLEOTIDE SEQUENCE [LARGE SCALE GENOMIC DNA]</scope>
    <source>
        <strain evidence="2">CCM 7043</strain>
    </source>
</reference>
<dbReference type="Proteomes" id="UP001597114">
    <property type="component" value="Unassembled WGS sequence"/>
</dbReference>
<gene>
    <name evidence="1" type="ORF">ACFSJD_13465</name>
</gene>
<organism evidence="1 2">
    <name type="scientific">Pseudonocardia yunnanensis</name>
    <dbReference type="NCBI Taxonomy" id="58107"/>
    <lineage>
        <taxon>Bacteria</taxon>
        <taxon>Bacillati</taxon>
        <taxon>Actinomycetota</taxon>
        <taxon>Actinomycetes</taxon>
        <taxon>Pseudonocardiales</taxon>
        <taxon>Pseudonocardiaceae</taxon>
        <taxon>Pseudonocardia</taxon>
    </lineage>
</organism>
<proteinExistence type="predicted"/>
<evidence type="ECO:0000313" key="2">
    <source>
        <dbReference type="Proteomes" id="UP001597114"/>
    </source>
</evidence>
<evidence type="ECO:0008006" key="3">
    <source>
        <dbReference type="Google" id="ProtNLM"/>
    </source>
</evidence>
<dbReference type="InterPro" id="IPR036527">
    <property type="entry name" value="SCP2_sterol-bd_dom_sf"/>
</dbReference>
<dbReference type="Gene3D" id="3.30.1050.10">
    <property type="entry name" value="SCP2 sterol-binding domain"/>
    <property type="match status" value="1"/>
</dbReference>
<dbReference type="EMBL" id="JBHUCO010000013">
    <property type="protein sequence ID" value="MFD1518502.1"/>
    <property type="molecule type" value="Genomic_DNA"/>
</dbReference>
<name>A0ABW4ETX6_9PSEU</name>
<protein>
    <recommendedName>
        <fullName evidence="3">SnoaL-like domain-containing protein</fullName>
    </recommendedName>
</protein>
<accession>A0ABW4ETX6</accession>
<comment type="caution">
    <text evidence="1">The sequence shown here is derived from an EMBL/GenBank/DDBJ whole genome shotgun (WGS) entry which is preliminary data.</text>
</comment>
<keyword evidence="2" id="KW-1185">Reference proteome</keyword>
<dbReference type="SUPFAM" id="SSF55718">
    <property type="entry name" value="SCP-like"/>
    <property type="match status" value="1"/>
</dbReference>